<gene>
    <name evidence="2" type="ORF">CO704_25535</name>
    <name evidence="3" type="ORF">NCTC12120_05323</name>
</gene>
<dbReference type="Gene3D" id="1.10.260.40">
    <property type="entry name" value="lambda repressor-like DNA-binding domains"/>
    <property type="match status" value="1"/>
</dbReference>
<reference evidence="2 4" key="1">
    <citation type="submission" date="2017-09" db="EMBL/GenBank/DDBJ databases">
        <title>FDA dAtabase for Regulatory Grade micrObial Sequences (FDA-ARGOS): Supporting development and validation of Infectious Disease Dx tests.</title>
        <authorList>
            <person name="Minogue T."/>
            <person name="Wolcott M."/>
            <person name="Wasieloski L."/>
            <person name="Aguilar W."/>
            <person name="Moore D."/>
            <person name="Tallon L."/>
            <person name="Sadzewicz L."/>
            <person name="Ott S."/>
            <person name="Zhao X."/>
            <person name="Nagaraj S."/>
            <person name="Vavikolanu K."/>
            <person name="Aluvathingal J."/>
            <person name="Nadendla S."/>
            <person name="Sichtig H."/>
        </authorList>
    </citation>
    <scope>NUCLEOTIDE SEQUENCE [LARGE SCALE GENOMIC DNA]</scope>
    <source>
        <strain evidence="2 4">FDAARGOS_392</strain>
        <plasmid evidence="4">Plasmid unnamed</plasmid>
        <plasmid evidence="2">unnamed</plasmid>
    </source>
</reference>
<sequence length="218" mass="24740">MQEKHNLIPRDEGMSLNNIGKNLTHLMQLKGIDSQQLSDRIGVGIATIKNLRRGVGNPTISTLLSIADFFNVSIGALTDQLLDGDKTISANNARVLPLIKFNETEAFLEKKVLHTDTYTTEVDNEEDDSLFVVEITSRVLQPELDRGTLCVISRTEEYYDGDIVLLKIKDYPLCFRRIFIGNDGYQFCNISMGTEMDMKQYTDFKIIGVMLKKINRLR</sequence>
<dbReference type="SUPFAM" id="SSF47413">
    <property type="entry name" value="lambda repressor-like DNA-binding domains"/>
    <property type="match status" value="1"/>
</dbReference>
<dbReference type="GO" id="GO:0003677">
    <property type="term" value="F:DNA binding"/>
    <property type="evidence" value="ECO:0007669"/>
    <property type="project" value="InterPro"/>
</dbReference>
<evidence type="ECO:0000313" key="5">
    <source>
        <dbReference type="Proteomes" id="UP000251197"/>
    </source>
</evidence>
<reference evidence="3 5" key="2">
    <citation type="submission" date="2018-06" db="EMBL/GenBank/DDBJ databases">
        <authorList>
            <consortium name="Pathogen Informatics"/>
            <person name="Doyle S."/>
        </authorList>
    </citation>
    <scope>NUCLEOTIDE SEQUENCE [LARGE SCALE GENOMIC DNA]</scope>
    <source>
        <strain evidence="3 5">NCTC12120</strain>
    </source>
</reference>
<dbReference type="SUPFAM" id="SSF51306">
    <property type="entry name" value="LexA/Signal peptidase"/>
    <property type="match status" value="1"/>
</dbReference>
<dbReference type="Gene3D" id="2.10.109.10">
    <property type="entry name" value="Umud Fragment, subunit A"/>
    <property type="match status" value="1"/>
</dbReference>
<dbReference type="AlphaFoldDB" id="A0A291E692"/>
<protein>
    <submittedName>
        <fullName evidence="3">Helix-turn-helix</fullName>
    </submittedName>
    <submittedName>
        <fullName evidence="2">XRE family transcriptional regulator</fullName>
    </submittedName>
</protein>
<dbReference type="InterPro" id="IPR010982">
    <property type="entry name" value="Lambda_DNA-bd_dom_sf"/>
</dbReference>
<geneLocation type="plasmid" evidence="2">
    <name>unnamed</name>
</geneLocation>
<dbReference type="Pfam" id="PF00717">
    <property type="entry name" value="Peptidase_S24"/>
    <property type="match status" value="1"/>
</dbReference>
<dbReference type="Proteomes" id="UP000251197">
    <property type="component" value="Unassembled WGS sequence"/>
</dbReference>
<dbReference type="Proteomes" id="UP000217979">
    <property type="component" value="Plasmid unnamed"/>
</dbReference>
<dbReference type="EMBL" id="UAVU01000009">
    <property type="protein sequence ID" value="SQC92136.1"/>
    <property type="molecule type" value="Genomic_DNA"/>
</dbReference>
<dbReference type="RefSeq" id="WP_061277637.1">
    <property type="nucleotide sequence ID" value="NZ_CP023526.1"/>
</dbReference>
<evidence type="ECO:0000259" key="1">
    <source>
        <dbReference type="PROSITE" id="PS50943"/>
    </source>
</evidence>
<dbReference type="Pfam" id="PF01381">
    <property type="entry name" value="HTH_3"/>
    <property type="match status" value="1"/>
</dbReference>
<dbReference type="CDD" id="cd00093">
    <property type="entry name" value="HTH_XRE"/>
    <property type="match status" value="1"/>
</dbReference>
<dbReference type="SMART" id="SM00530">
    <property type="entry name" value="HTH_XRE"/>
    <property type="match status" value="1"/>
</dbReference>
<evidence type="ECO:0000313" key="2">
    <source>
        <dbReference type="EMBL" id="ATF95442.1"/>
    </source>
</evidence>
<feature type="domain" description="HTH cro/C1-type" evidence="1">
    <location>
        <begin position="23"/>
        <end position="77"/>
    </location>
</feature>
<dbReference type="EMBL" id="CP023526">
    <property type="protein sequence ID" value="ATF95442.1"/>
    <property type="molecule type" value="Genomic_DNA"/>
</dbReference>
<evidence type="ECO:0000313" key="4">
    <source>
        <dbReference type="Proteomes" id="UP000217979"/>
    </source>
</evidence>
<dbReference type="InterPro" id="IPR036286">
    <property type="entry name" value="LexA/Signal_pep-like_sf"/>
</dbReference>
<name>A0A291E692_9ENTR</name>
<keyword evidence="2" id="KW-0614">Plasmid</keyword>
<organism evidence="2 4">
    <name type="scientific">Cedecea neteri</name>
    <dbReference type="NCBI Taxonomy" id="158822"/>
    <lineage>
        <taxon>Bacteria</taxon>
        <taxon>Pseudomonadati</taxon>
        <taxon>Pseudomonadota</taxon>
        <taxon>Gammaproteobacteria</taxon>
        <taxon>Enterobacterales</taxon>
        <taxon>Enterobacteriaceae</taxon>
        <taxon>Cedecea</taxon>
    </lineage>
</organism>
<dbReference type="InterPro" id="IPR001387">
    <property type="entry name" value="Cro/C1-type_HTH"/>
</dbReference>
<dbReference type="PROSITE" id="PS50943">
    <property type="entry name" value="HTH_CROC1"/>
    <property type="match status" value="1"/>
</dbReference>
<evidence type="ECO:0000313" key="3">
    <source>
        <dbReference type="EMBL" id="SQC92136.1"/>
    </source>
</evidence>
<dbReference type="InterPro" id="IPR015927">
    <property type="entry name" value="Peptidase_S24_S26A/B/C"/>
</dbReference>
<proteinExistence type="predicted"/>
<accession>A0A291E692</accession>